<dbReference type="Proteomes" id="UP000830768">
    <property type="component" value="Chromosome 13"/>
</dbReference>
<evidence type="ECO:0000313" key="2">
    <source>
        <dbReference type="Proteomes" id="UP000830768"/>
    </source>
</evidence>
<keyword evidence="2" id="KW-1185">Reference proteome</keyword>
<organism evidence="1 2">
    <name type="scientific">Fusarium solani subsp. cucurbitae</name>
    <name type="common">Neocosmosporum cucurbitae</name>
    <dbReference type="NCBI Taxonomy" id="2747967"/>
    <lineage>
        <taxon>Eukaryota</taxon>
        <taxon>Fungi</taxon>
        <taxon>Dikarya</taxon>
        <taxon>Ascomycota</taxon>
        <taxon>Pezizomycotina</taxon>
        <taxon>Sordariomycetes</taxon>
        <taxon>Hypocreomycetidae</taxon>
        <taxon>Hypocreales</taxon>
        <taxon>Nectriaceae</taxon>
        <taxon>Fusarium</taxon>
        <taxon>Fusarium solani species complex</taxon>
    </lineage>
</organism>
<evidence type="ECO:0000313" key="1">
    <source>
        <dbReference type="EMBL" id="UPL03654.1"/>
    </source>
</evidence>
<name>A0ACD3ZTG3_FUSSC</name>
<protein>
    <submittedName>
        <fullName evidence="1">Uncharacterized protein</fullName>
    </submittedName>
</protein>
<reference evidence="1" key="1">
    <citation type="submission" date="2021-11" db="EMBL/GenBank/DDBJ databases">
        <title>Fusarium solani-melongenae Genome sequencing and assembly.</title>
        <authorList>
            <person name="Xie S."/>
            <person name="Huang L."/>
            <person name="Zhang X."/>
        </authorList>
    </citation>
    <scope>NUCLEOTIDE SEQUENCE</scope>
    <source>
        <strain evidence="1">CRI 24-3</strain>
    </source>
</reference>
<sequence>MLGQISSAWRLAARARPKSYHSDILPRIFPLCSPSRNFTKAYALHQRQRKKLAFIPSDDQQKIAKLCRTENVVVSARPGSGKTSTAEAIIAAHPDARVLVLTYSKRLKLETLRRLRSSLNCEVYTFHSMAGRLFGTEVSNDAILSKLIHEALDRNELPQWNSEPFDIIVLDEFQDCTESLFWLTTCFIRANQKKAGGKAAHLVILGDERQVIYGFRGADDRYLTFAPELFRPVSPYSFAKVLLRQSFRLSEQSVRFINEVFLRGDPCISSNKIGPKPIVLKCAPFDSYALAKKLWPLIKHYGAKNTAILSPSVRQHGSKQGPLQKVVNVLSKRFSVPIHVPPSEEASLNDQVIDGKLCVSTIHQFKGNERDLVIVFGTDASYFKNFGRHLPDDRCPNETFVALTRAKEQLVLIHHEDKKLMPFVSVKALHETADVTDMTKAQRGIEAPSAPGRPAKNGLALPRTVAVRDMVRHIKDECLEKVIRNYLHIRKLPSLPEDEHINLRDIVFSDEKLGFYEDVSDLNGLVVVAAFEHQVVGTLDTLELDPDDIEEMPVMHSQQGVSWLCRQACTYEAKVSGYDPRKIQMKHHDFDWIKPDDLALARGRLWEQLRDSIGNLRFEAEAHEQFRVDTEEDVQDCCLLGRADIVPVSSPDGKMSDAVWEIKFVSQLSSQHVIQACAYAYLLRLPCAILYNVRTGEKWEITPREGLEGLRQLIEDVLRLKYTTGRKMSDEEFTEKCAKQRQEVMKLK</sequence>
<accession>A0ACD3ZTG3</accession>
<proteinExistence type="predicted"/>
<gene>
    <name evidence="1" type="ORF">LCI18_014588</name>
</gene>
<dbReference type="EMBL" id="CP090041">
    <property type="protein sequence ID" value="UPL03654.1"/>
    <property type="molecule type" value="Genomic_DNA"/>
</dbReference>